<evidence type="ECO:0000313" key="1">
    <source>
        <dbReference type="EMBL" id="KJV07591.1"/>
    </source>
</evidence>
<dbReference type="Proteomes" id="UP000033684">
    <property type="component" value="Unassembled WGS sequence"/>
</dbReference>
<gene>
    <name evidence="1" type="ORF">VZ94_03650</name>
</gene>
<dbReference type="EMBL" id="LAJX01000027">
    <property type="protein sequence ID" value="KJV07591.1"/>
    <property type="molecule type" value="Genomic_DNA"/>
</dbReference>
<comment type="caution">
    <text evidence="1">The sequence shown here is derived from an EMBL/GenBank/DDBJ whole genome shotgun (WGS) entry which is preliminary data.</text>
</comment>
<reference evidence="1 2" key="2">
    <citation type="journal article" date="2016" name="Microb. Ecol.">
        <title>Genome Characteristics of a Novel Type I Methanotroph (Sn10-6) Isolated from a Flooded Indian Rice Field.</title>
        <authorList>
            <person name="Rahalkar M.C."/>
            <person name="Pandit P.S."/>
            <person name="Dhakephalkar P.K."/>
            <person name="Pore S."/>
            <person name="Arora P."/>
            <person name="Kapse N."/>
        </authorList>
    </citation>
    <scope>NUCLEOTIDE SEQUENCE [LARGE SCALE GENOMIC DNA]</scope>
    <source>
        <strain evidence="1 2">Sn10-6</strain>
    </source>
</reference>
<reference evidence="2" key="1">
    <citation type="submission" date="2015-03" db="EMBL/GenBank/DDBJ databases">
        <title>Draft genome sequence of a novel methanotroph (Sn10-6) isolated from flooded ricefield rhizosphere in India.</title>
        <authorList>
            <person name="Pandit P.S."/>
            <person name="Pore S.D."/>
            <person name="Arora P."/>
            <person name="Kapse N.G."/>
            <person name="Dhakephalkar P.K."/>
            <person name="Rahalkar M.C."/>
        </authorList>
    </citation>
    <scope>NUCLEOTIDE SEQUENCE [LARGE SCALE GENOMIC DNA]</scope>
    <source>
        <strain evidence="2">Sn10-6</strain>
    </source>
</reference>
<dbReference type="RefSeq" id="WP_045778204.1">
    <property type="nucleotide sequence ID" value="NZ_LAJX01000027.1"/>
</dbReference>
<protein>
    <submittedName>
        <fullName evidence="1">Uncharacterized protein</fullName>
    </submittedName>
</protein>
<organism evidence="1 2">
    <name type="scientific">Methylocucumis oryzae</name>
    <dbReference type="NCBI Taxonomy" id="1632867"/>
    <lineage>
        <taxon>Bacteria</taxon>
        <taxon>Pseudomonadati</taxon>
        <taxon>Pseudomonadota</taxon>
        <taxon>Gammaproteobacteria</taxon>
        <taxon>Methylococcales</taxon>
        <taxon>Methylococcaceae</taxon>
        <taxon>Methylocucumis</taxon>
    </lineage>
</organism>
<evidence type="ECO:0000313" key="2">
    <source>
        <dbReference type="Proteomes" id="UP000033684"/>
    </source>
</evidence>
<keyword evidence="2" id="KW-1185">Reference proteome</keyword>
<dbReference type="InterPro" id="IPR038296">
    <property type="entry name" value="ParD_sf"/>
</dbReference>
<dbReference type="AlphaFoldDB" id="A0A0F3ILK1"/>
<name>A0A0F3ILK1_9GAMM</name>
<sequence length="69" mass="7779">MLILNLDAETEQTLTALAQTQQQSIEQVLAEALKLYRDEEQRENNELNALASTRMNDGRAFIAVSLDDL</sequence>
<accession>A0A0F3ILK1</accession>
<proteinExistence type="predicted"/>
<dbReference type="Gene3D" id="6.10.180.10">
    <property type="entry name" value="Antitoxin ParD"/>
    <property type="match status" value="1"/>
</dbReference>